<dbReference type="EMBL" id="MFKW01000068">
    <property type="protein sequence ID" value="OGG49751.1"/>
    <property type="molecule type" value="Genomic_DNA"/>
</dbReference>
<dbReference type="InterPro" id="IPR007711">
    <property type="entry name" value="HigB-1"/>
</dbReference>
<comment type="caution">
    <text evidence="1">The sequence shown here is derived from an EMBL/GenBank/DDBJ whole genome shotgun (WGS) entry which is preliminary data.</text>
</comment>
<evidence type="ECO:0008006" key="3">
    <source>
        <dbReference type="Google" id="ProtNLM"/>
    </source>
</evidence>
<accession>A0A1F6CL98</accession>
<dbReference type="SUPFAM" id="SSF143011">
    <property type="entry name" value="RelE-like"/>
    <property type="match status" value="1"/>
</dbReference>
<evidence type="ECO:0000313" key="2">
    <source>
        <dbReference type="Proteomes" id="UP000176445"/>
    </source>
</evidence>
<dbReference type="Pfam" id="PF05015">
    <property type="entry name" value="HigB-like_toxin"/>
    <property type="match status" value="1"/>
</dbReference>
<dbReference type="Gene3D" id="3.30.2310.20">
    <property type="entry name" value="RelE-like"/>
    <property type="match status" value="1"/>
</dbReference>
<reference evidence="1 2" key="1">
    <citation type="journal article" date="2016" name="Nat. Commun.">
        <title>Thousands of microbial genomes shed light on interconnected biogeochemical processes in an aquifer system.</title>
        <authorList>
            <person name="Anantharaman K."/>
            <person name="Brown C.T."/>
            <person name="Hug L.A."/>
            <person name="Sharon I."/>
            <person name="Castelle C.J."/>
            <person name="Probst A.J."/>
            <person name="Thomas B.C."/>
            <person name="Singh A."/>
            <person name="Wilkins M.J."/>
            <person name="Karaoz U."/>
            <person name="Brodie E.L."/>
            <person name="Williams K.H."/>
            <person name="Hubbard S.S."/>
            <person name="Banfield J.F."/>
        </authorList>
    </citation>
    <scope>NUCLEOTIDE SEQUENCE [LARGE SCALE GENOMIC DNA]</scope>
</reference>
<organism evidence="1 2">
    <name type="scientific">Candidatus Kaiserbacteria bacterium RIFCSPHIGHO2_01_FULL_54_36b</name>
    <dbReference type="NCBI Taxonomy" id="1798483"/>
    <lineage>
        <taxon>Bacteria</taxon>
        <taxon>Candidatus Kaiseribacteriota</taxon>
    </lineage>
</organism>
<evidence type="ECO:0000313" key="1">
    <source>
        <dbReference type="EMBL" id="OGG49751.1"/>
    </source>
</evidence>
<dbReference type="AlphaFoldDB" id="A0A1F6CL98"/>
<dbReference type="InterPro" id="IPR035093">
    <property type="entry name" value="RelE/ParE_toxin_dom_sf"/>
</dbReference>
<dbReference type="Proteomes" id="UP000176445">
    <property type="component" value="Unassembled WGS sequence"/>
</dbReference>
<gene>
    <name evidence="1" type="ORF">A2704_06985</name>
</gene>
<sequence length="90" mass="11051">MIELIITDEFAERYRALPASIQRKLEKQERLFRENPFHPSLHTEKLEPRARQYWSFRVDRTYRVLFRFLDGQTVALITVGTHDWVYRLHF</sequence>
<protein>
    <recommendedName>
        <fullName evidence="3">Toxin YoeB</fullName>
    </recommendedName>
</protein>
<name>A0A1F6CL98_9BACT</name>
<proteinExistence type="predicted"/>